<comment type="caution">
    <text evidence="1">The sequence shown here is derived from an EMBL/GenBank/DDBJ whole genome shotgun (WGS) entry which is preliminary data.</text>
</comment>
<accession>A0ABV7Z461</accession>
<reference evidence="2" key="1">
    <citation type="journal article" date="2019" name="Int. J. Syst. Evol. Microbiol.">
        <title>The Global Catalogue of Microorganisms (GCM) 10K type strain sequencing project: providing services to taxonomists for standard genome sequencing and annotation.</title>
        <authorList>
            <consortium name="The Broad Institute Genomics Platform"/>
            <consortium name="The Broad Institute Genome Sequencing Center for Infectious Disease"/>
            <person name="Wu L."/>
            <person name="Ma J."/>
        </authorList>
    </citation>
    <scope>NUCLEOTIDE SEQUENCE [LARGE SCALE GENOMIC DNA]</scope>
    <source>
        <strain evidence="2">CECT 7956</strain>
    </source>
</reference>
<sequence length="65" mass="7619">MKCNATLPQVKFEEVEVTPKGQEQKSMHYVGRQVWQGSSLNLETILSCFNDYEVNEIIELDKKKW</sequence>
<gene>
    <name evidence="1" type="ORF">ACFOOI_20130</name>
</gene>
<keyword evidence="2" id="KW-1185">Reference proteome</keyword>
<proteinExistence type="predicted"/>
<evidence type="ECO:0000313" key="1">
    <source>
        <dbReference type="EMBL" id="MFC3812983.1"/>
    </source>
</evidence>
<dbReference type="Proteomes" id="UP001595616">
    <property type="component" value="Unassembled WGS sequence"/>
</dbReference>
<protein>
    <submittedName>
        <fullName evidence="1">Uncharacterized protein</fullName>
    </submittedName>
</protein>
<dbReference type="RefSeq" id="WP_379839889.1">
    <property type="nucleotide sequence ID" value="NZ_JBHRYQ010000001.1"/>
</dbReference>
<dbReference type="EMBL" id="JBHRYQ010000001">
    <property type="protein sequence ID" value="MFC3812983.1"/>
    <property type="molecule type" value="Genomic_DNA"/>
</dbReference>
<evidence type="ECO:0000313" key="2">
    <source>
        <dbReference type="Proteomes" id="UP001595616"/>
    </source>
</evidence>
<organism evidence="1 2">
    <name type="scientific">Lacihabitans lacunae</name>
    <dbReference type="NCBI Taxonomy" id="1028214"/>
    <lineage>
        <taxon>Bacteria</taxon>
        <taxon>Pseudomonadati</taxon>
        <taxon>Bacteroidota</taxon>
        <taxon>Cytophagia</taxon>
        <taxon>Cytophagales</taxon>
        <taxon>Leadbetterellaceae</taxon>
        <taxon>Lacihabitans</taxon>
    </lineage>
</organism>
<name>A0ABV7Z461_9BACT</name>